<dbReference type="GeneID" id="72468642"/>
<organism evidence="2 3">
    <name type="scientific">Prevotella lacticifex</name>
    <dbReference type="NCBI Taxonomy" id="2854755"/>
    <lineage>
        <taxon>Bacteria</taxon>
        <taxon>Pseudomonadati</taxon>
        <taxon>Bacteroidota</taxon>
        <taxon>Bacteroidia</taxon>
        <taxon>Bacteroidales</taxon>
        <taxon>Prevotellaceae</taxon>
        <taxon>Prevotella</taxon>
    </lineage>
</organism>
<name>A0A9R1CUN3_9BACT</name>
<evidence type="ECO:0000313" key="2">
    <source>
        <dbReference type="EMBL" id="GJG57742.1"/>
    </source>
</evidence>
<sequence length="188" mass="21591">MEKNSQTAPTNKTKEYERLFHADLHNYLTSIGLVDKHFPEAPDIEERWAKIGESYMPDGIREFNGYPTAALGWMMYVGMAVAKYWDLDWDLYGKVDDLYRYLRDRIGYDDMDTYISEKVLLLDEKGVGDLRKVIGECASRTYNTLLHLGAEPGSADAFYAFIAALHIMYLMGSAMQLKAMGYHMTKIQ</sequence>
<evidence type="ECO:0000256" key="1">
    <source>
        <dbReference type="SAM" id="Phobius"/>
    </source>
</evidence>
<comment type="caution">
    <text evidence="2">The sequence shown here is derived from an EMBL/GenBank/DDBJ whole genome shotgun (WGS) entry which is preliminary data.</text>
</comment>
<gene>
    <name evidence="2" type="ORF">PRLR5076_05930</name>
</gene>
<accession>A0A9R1CUN3</accession>
<proteinExistence type="predicted"/>
<keyword evidence="1" id="KW-0812">Transmembrane</keyword>
<keyword evidence="3" id="KW-1185">Reference proteome</keyword>
<feature type="transmembrane region" description="Helical" evidence="1">
    <location>
        <begin position="157"/>
        <end position="177"/>
    </location>
</feature>
<reference evidence="2" key="1">
    <citation type="journal article" date="2022" name="Int. J. Syst. Evol. Microbiol.">
        <title>Prevotella lacticifex sp. nov., isolated from the rumen of cows.</title>
        <authorList>
            <person name="Shinkai T."/>
            <person name="Ikeyama N."/>
            <person name="Kumagai M."/>
            <person name="Ohmori H."/>
            <person name="Sakamoto M."/>
            <person name="Ohkuma M."/>
            <person name="Mitsumori M."/>
        </authorList>
    </citation>
    <scope>NUCLEOTIDE SEQUENCE</scope>
    <source>
        <strain evidence="2">R5076</strain>
    </source>
</reference>
<feature type="transmembrane region" description="Helical" evidence="1">
    <location>
        <begin position="66"/>
        <end position="85"/>
    </location>
</feature>
<evidence type="ECO:0000313" key="3">
    <source>
        <dbReference type="Proteomes" id="UP000825483"/>
    </source>
</evidence>
<dbReference type="AlphaFoldDB" id="A0A9R1CUN3"/>
<keyword evidence="1" id="KW-1133">Transmembrane helix</keyword>
<keyword evidence="1" id="KW-0472">Membrane</keyword>
<dbReference type="EMBL" id="BPUB01000001">
    <property type="protein sequence ID" value="GJG57742.1"/>
    <property type="molecule type" value="Genomic_DNA"/>
</dbReference>
<protein>
    <submittedName>
        <fullName evidence="2">Uncharacterized protein</fullName>
    </submittedName>
</protein>
<dbReference type="RefSeq" id="WP_223930003.1">
    <property type="nucleotide sequence ID" value="NZ_BPTU01000004.1"/>
</dbReference>
<dbReference type="Proteomes" id="UP000825483">
    <property type="component" value="Unassembled WGS sequence"/>
</dbReference>